<feature type="transmembrane region" description="Helical" evidence="6">
    <location>
        <begin position="49"/>
        <end position="69"/>
    </location>
</feature>
<proteinExistence type="predicted"/>
<dbReference type="EMBL" id="JH717840">
    <property type="protein sequence ID" value="EWY97351.1"/>
    <property type="molecule type" value="Genomic_DNA"/>
</dbReference>
<organism evidence="7 8">
    <name type="scientific">Fusarium oxysporum NRRL 32931</name>
    <dbReference type="NCBI Taxonomy" id="660029"/>
    <lineage>
        <taxon>Eukaryota</taxon>
        <taxon>Fungi</taxon>
        <taxon>Dikarya</taxon>
        <taxon>Ascomycota</taxon>
        <taxon>Pezizomycotina</taxon>
        <taxon>Sordariomycetes</taxon>
        <taxon>Hypocreomycetidae</taxon>
        <taxon>Hypocreales</taxon>
        <taxon>Nectriaceae</taxon>
        <taxon>Fusarium</taxon>
        <taxon>Fusarium oxysporum species complex</taxon>
    </lineage>
</organism>
<feature type="transmembrane region" description="Helical" evidence="6">
    <location>
        <begin position="195"/>
        <end position="218"/>
    </location>
</feature>
<evidence type="ECO:0000313" key="8">
    <source>
        <dbReference type="Proteomes" id="UP000030753"/>
    </source>
</evidence>
<keyword evidence="3 6" id="KW-1133">Transmembrane helix</keyword>
<dbReference type="InterPro" id="IPR007568">
    <property type="entry name" value="RTA1"/>
</dbReference>
<sequence length="928" mass="103206">MPRTCHALEVTDTKWDFCPNLAAAYIMMVVFALATFTHAVQAVRYRKPYCWTIAMSGLLQTLAYLFRILSIKNPASLGLYAAWFVLIMIAPIWTNAFVYMILGRMVWNFSKTCKVLGLSAWRVGQLFVILDIVAAVVQIYGAATASNVNAAKEVILRGLHTYMAGIAIQQLFICIFSVIATRFHRDTTVVLPRNALLLLYCLYFAVILISARIIFRLIEYSGGLNSSISRHEAYQYCLDSLLMLIASCVLNIVHPGRVMPGKQGDLPNKAERKLHGITPEACGDRIFLSNQHAVLIQDRALHNFTTHEVREAENFPRAMAAKSWFLSIVVLATSLHLSIQNDPVKDFCRRFGHQTAVVDRKLYIDGGLVNWKPLETDPKNYTNTWLVWHDLDHNSKDNMPQIHANLSKNVSVPSVHGGALWADDVNYRLFLFGGEFFSGSPTTSNFMSYDIWYDQWDDFGPPSDDIKRVSYGAATTVKERGEGQVDGFPGSGGLYAITSTDLVRYYYGGYLSRASVPDWSGERRATSDLIRYQMDSDTWAKLSGPDDIKRAEGVMTFIPASDRGMLVYFGGFQDPGDNGTMVSQPLDEIFLYDMISNKWHVQKANGTIPESRGRFCAGAVWAEDRSSYNIYINAGHGMEGPGFDDVYILSLPSFTWIKSYPLDQNGTGYYPSHSLSCDVVNQGSQMLTIGGAFPQDETCDVDEVWGVHNIDLGNRIKSNFKKVWAGYEPSLFGYKVPGFVTSVIGGTEDGGATKVKPDQGFVNHDLGTLLSMKAVFTNRTRLDDGRTDPKAAASEGGSSSKSGLSTGAIIGIAVGAGVVVLAVLVGLWLMRRNRKAKVNVQSAPTTESFYSVPYMPQISSPLYFPHSPDRWRRGSPGVQEFEGEDPGQVHYWRPFQVNVEPCEMDGQGTRTPETHTEIEYIRSRGISH</sequence>
<dbReference type="GO" id="GO:0016020">
    <property type="term" value="C:membrane"/>
    <property type="evidence" value="ECO:0007669"/>
    <property type="project" value="UniProtKB-SubCell"/>
</dbReference>
<dbReference type="PANTHER" id="PTHR31465">
    <property type="entry name" value="PROTEIN RTA1-RELATED"/>
    <property type="match status" value="1"/>
</dbReference>
<feature type="transmembrane region" description="Helical" evidence="6">
    <location>
        <begin position="123"/>
        <end position="142"/>
    </location>
</feature>
<protein>
    <recommendedName>
        <fullName evidence="9">Kelch repeat-containing protein</fullName>
    </recommendedName>
</protein>
<evidence type="ECO:0000256" key="1">
    <source>
        <dbReference type="ARBA" id="ARBA00004141"/>
    </source>
</evidence>
<feature type="transmembrane region" description="Helical" evidence="6">
    <location>
        <begin position="81"/>
        <end position="102"/>
    </location>
</feature>
<evidence type="ECO:0008006" key="9">
    <source>
        <dbReference type="Google" id="ProtNLM"/>
    </source>
</evidence>
<reference evidence="7 8" key="1">
    <citation type="submission" date="2011-06" db="EMBL/GenBank/DDBJ databases">
        <title>The Genome Sequence of Fusarium oxysporum FOSC 3-a.</title>
        <authorList>
            <consortium name="The Broad Institute Genome Sequencing Platform"/>
            <person name="Ma L.-J."/>
            <person name="Gale L.R."/>
            <person name="Schwartz D.C."/>
            <person name="Zhou S."/>
            <person name="Corby-Kistler H."/>
            <person name="Young S.K."/>
            <person name="Zeng Q."/>
            <person name="Gargeya S."/>
            <person name="Fitzgerald M."/>
            <person name="Haas B."/>
            <person name="Abouelleil A."/>
            <person name="Alvarado L."/>
            <person name="Arachchi H.M."/>
            <person name="Berlin A."/>
            <person name="Brown A."/>
            <person name="Chapman S.B."/>
            <person name="Chen Z."/>
            <person name="Dunbar C."/>
            <person name="Freedman E."/>
            <person name="Gearin G."/>
            <person name="Gellesch M."/>
            <person name="Goldberg J."/>
            <person name="Griggs A."/>
            <person name="Gujja S."/>
            <person name="Heiman D."/>
            <person name="Howarth C."/>
            <person name="Larson L."/>
            <person name="Lui A."/>
            <person name="MacDonald P.J.P."/>
            <person name="Mehta T."/>
            <person name="Montmayeur A."/>
            <person name="Murphy C."/>
            <person name="Neiman D."/>
            <person name="Pearson M."/>
            <person name="Priest M."/>
            <person name="Roberts A."/>
            <person name="Saif S."/>
            <person name="Shea T."/>
            <person name="Shenoy N."/>
            <person name="Sisk P."/>
            <person name="Stolte C."/>
            <person name="Sykes S."/>
            <person name="Wortman J."/>
            <person name="Nusbaum C."/>
            <person name="Birren B."/>
        </authorList>
    </citation>
    <scope>NUCLEOTIDE SEQUENCE [LARGE SCALE GENOMIC DNA]</scope>
    <source>
        <strain evidence="8">FOSC 3-a</strain>
    </source>
</reference>
<evidence type="ECO:0000256" key="3">
    <source>
        <dbReference type="ARBA" id="ARBA00022989"/>
    </source>
</evidence>
<dbReference type="PANTHER" id="PTHR31465:SF15">
    <property type="entry name" value="LIPID TRANSPORTER ATNI-RELATED"/>
    <property type="match status" value="1"/>
</dbReference>
<dbReference type="InterPro" id="IPR015915">
    <property type="entry name" value="Kelch-typ_b-propeller"/>
</dbReference>
<evidence type="ECO:0000256" key="2">
    <source>
        <dbReference type="ARBA" id="ARBA00022692"/>
    </source>
</evidence>
<dbReference type="Gene3D" id="2.120.10.80">
    <property type="entry name" value="Kelch-type beta propeller"/>
    <property type="match status" value="2"/>
</dbReference>
<dbReference type="Pfam" id="PF04479">
    <property type="entry name" value="RTA1"/>
    <property type="match status" value="1"/>
</dbReference>
<feature type="compositionally biased region" description="Low complexity" evidence="5">
    <location>
        <begin position="791"/>
        <end position="802"/>
    </location>
</feature>
<dbReference type="AlphaFoldDB" id="W9IXU2"/>
<dbReference type="Proteomes" id="UP000030753">
    <property type="component" value="Unassembled WGS sequence"/>
</dbReference>
<accession>W9IXU2</accession>
<evidence type="ECO:0000256" key="4">
    <source>
        <dbReference type="ARBA" id="ARBA00023136"/>
    </source>
</evidence>
<keyword evidence="2 6" id="KW-0812">Transmembrane</keyword>
<evidence type="ECO:0000256" key="5">
    <source>
        <dbReference type="SAM" id="MobiDB-lite"/>
    </source>
</evidence>
<gene>
    <name evidence="7" type="ORF">FOYG_02201</name>
</gene>
<feature type="transmembrane region" description="Helical" evidence="6">
    <location>
        <begin position="808"/>
        <end position="829"/>
    </location>
</feature>
<name>W9IXU2_FUSOX</name>
<feature type="region of interest" description="Disordered" evidence="5">
    <location>
        <begin position="781"/>
        <end position="802"/>
    </location>
</feature>
<keyword evidence="4 6" id="KW-0472">Membrane</keyword>
<dbReference type="SUPFAM" id="SSF117281">
    <property type="entry name" value="Kelch motif"/>
    <property type="match status" value="1"/>
</dbReference>
<evidence type="ECO:0000313" key="7">
    <source>
        <dbReference type="EMBL" id="EWY97351.1"/>
    </source>
</evidence>
<feature type="transmembrane region" description="Helical" evidence="6">
    <location>
        <begin position="162"/>
        <end position="183"/>
    </location>
</feature>
<evidence type="ECO:0000256" key="6">
    <source>
        <dbReference type="SAM" id="Phobius"/>
    </source>
</evidence>
<dbReference type="OrthoDB" id="540004at2759"/>
<feature type="transmembrane region" description="Helical" evidence="6">
    <location>
        <begin position="20"/>
        <end position="37"/>
    </location>
</feature>
<comment type="subcellular location">
    <subcellularLocation>
        <location evidence="1">Membrane</location>
        <topology evidence="1">Multi-pass membrane protein</topology>
    </subcellularLocation>
</comment>
<dbReference type="HOGENOM" id="CLU_314970_0_0_1"/>